<name>A0A9N7VAH2_PLEPL</name>
<protein>
    <submittedName>
        <fullName evidence="1">Uncharacterized protein</fullName>
    </submittedName>
</protein>
<evidence type="ECO:0000313" key="1">
    <source>
        <dbReference type="EMBL" id="CAB1445877.1"/>
    </source>
</evidence>
<evidence type="ECO:0000313" key="2">
    <source>
        <dbReference type="Proteomes" id="UP001153269"/>
    </source>
</evidence>
<proteinExistence type="predicted"/>
<reference evidence="1" key="1">
    <citation type="submission" date="2020-03" db="EMBL/GenBank/DDBJ databases">
        <authorList>
            <person name="Weist P."/>
        </authorList>
    </citation>
    <scope>NUCLEOTIDE SEQUENCE</scope>
</reference>
<gene>
    <name evidence="1" type="ORF">PLEPLA_LOCUS33620</name>
</gene>
<sequence>MKSAIEAVEFKALTDLNLARYMLALSLTRGSMKLPPLFLRRALAKTVLAACGGDPARRREDVSGHRTRIRNLLLLHRRFLSPWLRSVRFHPLTSTEVCTITGNAVIRSSQCFNITTVSSIVSSSLTLPNPGRFGISQPPGGVTAKAARLQRPLKPVLLFQEPFNVRLHFYIFF</sequence>
<comment type="caution">
    <text evidence="1">The sequence shown here is derived from an EMBL/GenBank/DDBJ whole genome shotgun (WGS) entry which is preliminary data.</text>
</comment>
<keyword evidence="2" id="KW-1185">Reference proteome</keyword>
<dbReference type="AlphaFoldDB" id="A0A9N7VAH2"/>
<dbReference type="EMBL" id="CADEAL010003813">
    <property type="protein sequence ID" value="CAB1445877.1"/>
    <property type="molecule type" value="Genomic_DNA"/>
</dbReference>
<dbReference type="Proteomes" id="UP001153269">
    <property type="component" value="Unassembled WGS sequence"/>
</dbReference>
<accession>A0A9N7VAH2</accession>
<organism evidence="1 2">
    <name type="scientific">Pleuronectes platessa</name>
    <name type="common">European plaice</name>
    <dbReference type="NCBI Taxonomy" id="8262"/>
    <lineage>
        <taxon>Eukaryota</taxon>
        <taxon>Metazoa</taxon>
        <taxon>Chordata</taxon>
        <taxon>Craniata</taxon>
        <taxon>Vertebrata</taxon>
        <taxon>Euteleostomi</taxon>
        <taxon>Actinopterygii</taxon>
        <taxon>Neopterygii</taxon>
        <taxon>Teleostei</taxon>
        <taxon>Neoteleostei</taxon>
        <taxon>Acanthomorphata</taxon>
        <taxon>Carangaria</taxon>
        <taxon>Pleuronectiformes</taxon>
        <taxon>Pleuronectoidei</taxon>
        <taxon>Pleuronectidae</taxon>
        <taxon>Pleuronectes</taxon>
    </lineage>
</organism>